<name>A0ACC0BJ79_CATRO</name>
<accession>A0ACC0BJ79</accession>
<keyword evidence="2" id="KW-1185">Reference proteome</keyword>
<sequence>MAKKKNAKQIVQNKNEGDKQGLEMESDEELLETSVVPETSLSVSRTLGEEDSPASPKVNEEEDEIGDPICIDALTGSKKRISYSRVLMDVNLAKGLVTEVPIKLPNGKVRQQAVIYEQLPKFYTLCHVLGHSNASCKGKGVAQADCSNQQPGQQQEGPFRTESGLIQGQGKPESGTKNTQDSGIVKGIRRGQTAPKTLNKGADSEGNGEQLAGPNAGLNQERNTGSIQEQTAQSSVQQISGVAGQVSGLIEAQKLAETDGLVAENDQQQQNTLNRVHIGANSAGKSKGNSASKNWAESSHFTSSDDSDLRGDFNSVLSGSARNGNTHVSSYEVRHFLHFCVDLGLVDLNSTGFHYTWTNNIVWSKIDRVMSTQSWFDSGWQQMLGFFLWVVFLITLRLFFSFGVAQKKLKLLKTPLKALSKKHFGHISTKVDLARKELNMTQFSLHDNPQDTTLRRWLGICNRR</sequence>
<proteinExistence type="predicted"/>
<organism evidence="1 2">
    <name type="scientific">Catharanthus roseus</name>
    <name type="common">Madagascar periwinkle</name>
    <name type="synonym">Vinca rosea</name>
    <dbReference type="NCBI Taxonomy" id="4058"/>
    <lineage>
        <taxon>Eukaryota</taxon>
        <taxon>Viridiplantae</taxon>
        <taxon>Streptophyta</taxon>
        <taxon>Embryophyta</taxon>
        <taxon>Tracheophyta</taxon>
        <taxon>Spermatophyta</taxon>
        <taxon>Magnoliopsida</taxon>
        <taxon>eudicotyledons</taxon>
        <taxon>Gunneridae</taxon>
        <taxon>Pentapetalae</taxon>
        <taxon>asterids</taxon>
        <taxon>lamiids</taxon>
        <taxon>Gentianales</taxon>
        <taxon>Apocynaceae</taxon>
        <taxon>Rauvolfioideae</taxon>
        <taxon>Vinceae</taxon>
        <taxon>Catharanthinae</taxon>
        <taxon>Catharanthus</taxon>
    </lineage>
</organism>
<protein>
    <submittedName>
        <fullName evidence="1">Uncharacterized protein</fullName>
    </submittedName>
</protein>
<gene>
    <name evidence="1" type="ORF">M9H77_13017</name>
</gene>
<comment type="caution">
    <text evidence="1">The sequence shown here is derived from an EMBL/GenBank/DDBJ whole genome shotgun (WGS) entry which is preliminary data.</text>
</comment>
<evidence type="ECO:0000313" key="2">
    <source>
        <dbReference type="Proteomes" id="UP001060085"/>
    </source>
</evidence>
<dbReference type="EMBL" id="CM044703">
    <property type="protein sequence ID" value="KAI5672653.1"/>
    <property type="molecule type" value="Genomic_DNA"/>
</dbReference>
<dbReference type="Proteomes" id="UP001060085">
    <property type="component" value="Linkage Group LG03"/>
</dbReference>
<evidence type="ECO:0000313" key="1">
    <source>
        <dbReference type="EMBL" id="KAI5672653.1"/>
    </source>
</evidence>
<reference evidence="2" key="1">
    <citation type="journal article" date="2023" name="Nat. Plants">
        <title>Single-cell RNA sequencing provides a high-resolution roadmap for understanding the multicellular compartmentation of specialized metabolism.</title>
        <authorList>
            <person name="Sun S."/>
            <person name="Shen X."/>
            <person name="Li Y."/>
            <person name="Li Y."/>
            <person name="Wang S."/>
            <person name="Li R."/>
            <person name="Zhang H."/>
            <person name="Shen G."/>
            <person name="Guo B."/>
            <person name="Wei J."/>
            <person name="Xu J."/>
            <person name="St-Pierre B."/>
            <person name="Chen S."/>
            <person name="Sun C."/>
        </authorList>
    </citation>
    <scope>NUCLEOTIDE SEQUENCE [LARGE SCALE GENOMIC DNA]</scope>
</reference>